<evidence type="ECO:0000313" key="3">
    <source>
        <dbReference type="Proteomes" id="UP000186817"/>
    </source>
</evidence>
<dbReference type="GO" id="GO:0003676">
    <property type="term" value="F:nucleic acid binding"/>
    <property type="evidence" value="ECO:0007669"/>
    <property type="project" value="InterPro"/>
</dbReference>
<dbReference type="Gene3D" id="3.30.420.10">
    <property type="entry name" value="Ribonuclease H-like superfamily/Ribonuclease H"/>
    <property type="match status" value="1"/>
</dbReference>
<dbReference type="Proteomes" id="UP000186817">
    <property type="component" value="Unassembled WGS sequence"/>
</dbReference>
<dbReference type="OrthoDB" id="449108at2759"/>
<dbReference type="Pfam" id="PF00078">
    <property type="entry name" value="RVT_1"/>
    <property type="match status" value="1"/>
</dbReference>
<sequence length="786" mass="89130">MAPDQLVQTFAVIAQGCTPGQQTVPRAELTAIVWVSRWLSLTPHVQATVYSDCQPAIDLWTKWVSSGWSAVCNYANADLLRDCPRPPAFQLRKIKAHRSQAEIRGLSPWHQWLAAGNTAADEAAKAARAPIAPALLDMAQTVADHCTREQNLLVRFCRALLDLGVLEVQQRKASATSLTTAGSATDLTLDGFLERVRQRQAPALRYLPFPAAWEEDWSSWKFGLRYGQKLLEWLQSLVWPMQPVQAADHWQVTYVELLLHFCVWTSTMPVVENVFSPGNYWSLPAAHAQLQHINLRMLVTVFRASLMQLPKVVGFPVLPCVDLKHVEYAKALNLSGQCPGLAERPFLPGMAWIETLKGLATSEHVVHFLLQTIDEAKKLIPVLPLQPRKAWISRGTLDLITKLRDSTGLTPEEVKAFRKCIKKSARQDKRLFVKNNLTKDYESTPSQWTTLRKLKKPFSTKTPGIRDPEGKLHSTKQKPEVFCKYLTQHVWKSADEQMPPQSMLHPVIPEIFRPFTEEDLYQCMKQLQVGKATGPDGIPAELIKRAPYVVQKFILSHYNKCLRTGSIPDAWLLSEVVMLVKDARKDTLSLDNYRPISLTDVFYKLYAALLQKRLAFYVDPRIRDTQYGFRRGKSTSQPIHILRRLIETHERQQSPLHILFVDWAKAFDSVSFAAIERSLVRLGVPAAFVRAVMAIYNNPQFRVKDSGSTSEVGVQSRGVRQGCPLSPYLFDIILTCLFADVEASYEEQFGILTGVLRLPSCLWDLEYADDTASRRYMEDIFPLQMK</sequence>
<evidence type="ECO:0000313" key="2">
    <source>
        <dbReference type="EMBL" id="OLP75530.1"/>
    </source>
</evidence>
<dbReference type="InterPro" id="IPR000477">
    <property type="entry name" value="RT_dom"/>
</dbReference>
<protein>
    <submittedName>
        <fullName evidence="2">LINE-1 retrotransposable element ORF2 protein</fullName>
    </submittedName>
</protein>
<name>A0A1Q9BY78_SYMMI</name>
<dbReference type="PROSITE" id="PS50878">
    <property type="entry name" value="RT_POL"/>
    <property type="match status" value="1"/>
</dbReference>
<dbReference type="SUPFAM" id="SSF53098">
    <property type="entry name" value="Ribonuclease H-like"/>
    <property type="match status" value="1"/>
</dbReference>
<accession>A0A1Q9BY78</accession>
<dbReference type="PANTHER" id="PTHR19446">
    <property type="entry name" value="REVERSE TRANSCRIPTASES"/>
    <property type="match status" value="1"/>
</dbReference>
<dbReference type="CDD" id="cd01650">
    <property type="entry name" value="RT_nLTR_like"/>
    <property type="match status" value="1"/>
</dbReference>
<dbReference type="InterPro" id="IPR012337">
    <property type="entry name" value="RNaseH-like_sf"/>
</dbReference>
<evidence type="ECO:0000259" key="1">
    <source>
        <dbReference type="PROSITE" id="PS50878"/>
    </source>
</evidence>
<feature type="domain" description="Reverse transcriptase" evidence="1">
    <location>
        <begin position="560"/>
        <end position="786"/>
    </location>
</feature>
<dbReference type="InterPro" id="IPR043502">
    <property type="entry name" value="DNA/RNA_pol_sf"/>
</dbReference>
<reference evidence="2 3" key="1">
    <citation type="submission" date="2016-02" db="EMBL/GenBank/DDBJ databases">
        <title>Genome analysis of coral dinoflagellate symbionts highlights evolutionary adaptations to a symbiotic lifestyle.</title>
        <authorList>
            <person name="Aranda M."/>
            <person name="Li Y."/>
            <person name="Liew Y.J."/>
            <person name="Baumgarten S."/>
            <person name="Simakov O."/>
            <person name="Wilson M."/>
            <person name="Piel J."/>
            <person name="Ashoor H."/>
            <person name="Bougouffa S."/>
            <person name="Bajic V.B."/>
            <person name="Ryu T."/>
            <person name="Ravasi T."/>
            <person name="Bayer T."/>
            <person name="Micklem G."/>
            <person name="Kim H."/>
            <person name="Bhak J."/>
            <person name="Lajeunesse T.C."/>
            <person name="Voolstra C.R."/>
        </authorList>
    </citation>
    <scope>NUCLEOTIDE SEQUENCE [LARGE SCALE GENOMIC DNA]</scope>
    <source>
        <strain evidence="2 3">CCMP2467</strain>
    </source>
</reference>
<comment type="caution">
    <text evidence="2">The sequence shown here is derived from an EMBL/GenBank/DDBJ whole genome shotgun (WGS) entry which is preliminary data.</text>
</comment>
<proteinExistence type="predicted"/>
<dbReference type="InterPro" id="IPR036397">
    <property type="entry name" value="RNaseH_sf"/>
</dbReference>
<dbReference type="SUPFAM" id="SSF56672">
    <property type="entry name" value="DNA/RNA polymerases"/>
    <property type="match status" value="1"/>
</dbReference>
<gene>
    <name evidence="2" type="ORF">AK812_SmicGene44655</name>
</gene>
<organism evidence="2 3">
    <name type="scientific">Symbiodinium microadriaticum</name>
    <name type="common">Dinoflagellate</name>
    <name type="synonym">Zooxanthella microadriatica</name>
    <dbReference type="NCBI Taxonomy" id="2951"/>
    <lineage>
        <taxon>Eukaryota</taxon>
        <taxon>Sar</taxon>
        <taxon>Alveolata</taxon>
        <taxon>Dinophyceae</taxon>
        <taxon>Suessiales</taxon>
        <taxon>Symbiodiniaceae</taxon>
        <taxon>Symbiodinium</taxon>
    </lineage>
</organism>
<keyword evidence="3" id="KW-1185">Reference proteome</keyword>
<dbReference type="EMBL" id="LSRX01002423">
    <property type="protein sequence ID" value="OLP75530.1"/>
    <property type="molecule type" value="Genomic_DNA"/>
</dbReference>
<dbReference type="AlphaFoldDB" id="A0A1Q9BY78"/>